<evidence type="ECO:0000313" key="2">
    <source>
        <dbReference type="Proteomes" id="UP000044806"/>
    </source>
</evidence>
<gene>
    <name evidence="1" type="ORF">ERS013165_03464</name>
</gene>
<dbReference type="EMBL" id="CWOW01000026">
    <property type="protein sequence ID" value="CSB12145.1"/>
    <property type="molecule type" value="Genomic_DNA"/>
</dbReference>
<proteinExistence type="predicted"/>
<accession>A0A656AX91</accession>
<sequence>MHSWAIGVKTTTITDVIIGKILLLGNEVNHVKSEAIDTFFSPKSDDVFYFFSNLRIFPVQIGLLFGKQMQIILTGRFIQRPRTPAKFGLPVVRHTTVNRLTPNIVITVRAIAIAQCRLEPSVFG</sequence>
<reference evidence="1 2" key="1">
    <citation type="submission" date="2015-07" db="EMBL/GenBank/DDBJ databases">
        <authorList>
            <consortium name="Pathogen Informatics"/>
        </authorList>
    </citation>
    <scope>NUCLEOTIDE SEQUENCE [LARGE SCALE GENOMIC DNA]</scope>
    <source>
        <strain evidence="1 2">A51</strain>
    </source>
</reference>
<name>A0A656AX91_VIBCL</name>
<dbReference type="AlphaFoldDB" id="A0A656AX91"/>
<protein>
    <submittedName>
        <fullName evidence="1">Uncharacterized protein</fullName>
    </submittedName>
</protein>
<evidence type="ECO:0000313" key="1">
    <source>
        <dbReference type="EMBL" id="CSB12145.1"/>
    </source>
</evidence>
<organism evidence="1 2">
    <name type="scientific">Vibrio cholerae</name>
    <dbReference type="NCBI Taxonomy" id="666"/>
    <lineage>
        <taxon>Bacteria</taxon>
        <taxon>Pseudomonadati</taxon>
        <taxon>Pseudomonadota</taxon>
        <taxon>Gammaproteobacteria</taxon>
        <taxon>Vibrionales</taxon>
        <taxon>Vibrionaceae</taxon>
        <taxon>Vibrio</taxon>
    </lineage>
</organism>
<dbReference type="Proteomes" id="UP000044806">
    <property type="component" value="Unassembled WGS sequence"/>
</dbReference>